<name>A0A8X6TXQ9_NEPPI</name>
<accession>A0A8X6TXQ9</accession>
<keyword evidence="2" id="KW-1185">Reference proteome</keyword>
<evidence type="ECO:0000313" key="1">
    <source>
        <dbReference type="EMBL" id="GFT61185.1"/>
    </source>
</evidence>
<dbReference type="EMBL" id="BMAW01018987">
    <property type="protein sequence ID" value="GFT61185.1"/>
    <property type="molecule type" value="Genomic_DNA"/>
</dbReference>
<proteinExistence type="predicted"/>
<reference evidence="1" key="1">
    <citation type="submission" date="2020-08" db="EMBL/GenBank/DDBJ databases">
        <title>Multicomponent nature underlies the extraordinary mechanical properties of spider dragline silk.</title>
        <authorList>
            <person name="Kono N."/>
            <person name="Nakamura H."/>
            <person name="Mori M."/>
            <person name="Yoshida Y."/>
            <person name="Ohtoshi R."/>
            <person name="Malay A.D."/>
            <person name="Moran D.A.P."/>
            <person name="Tomita M."/>
            <person name="Numata K."/>
            <person name="Arakawa K."/>
        </authorList>
    </citation>
    <scope>NUCLEOTIDE SEQUENCE</scope>
</reference>
<feature type="non-terminal residue" evidence="1">
    <location>
        <position position="1"/>
    </location>
</feature>
<sequence>EVVGICAEVNHSEKIGFGGAFCVHEKYRNLDIGHRAISLKYLHLRITRISNRSFAEKSSRLESEGWEMKCEFNDVQNLTTSYRSVFEEKQANKAKK</sequence>
<comment type="caution">
    <text evidence="1">The sequence shown here is derived from an EMBL/GenBank/DDBJ whole genome shotgun (WGS) entry which is preliminary data.</text>
</comment>
<gene>
    <name evidence="1" type="ORF">NPIL_369261</name>
</gene>
<evidence type="ECO:0000313" key="2">
    <source>
        <dbReference type="Proteomes" id="UP000887013"/>
    </source>
</evidence>
<protein>
    <submittedName>
        <fullName evidence="1">Uncharacterized protein</fullName>
    </submittedName>
</protein>
<dbReference type="AlphaFoldDB" id="A0A8X6TXQ9"/>
<organism evidence="1 2">
    <name type="scientific">Nephila pilipes</name>
    <name type="common">Giant wood spider</name>
    <name type="synonym">Nephila maculata</name>
    <dbReference type="NCBI Taxonomy" id="299642"/>
    <lineage>
        <taxon>Eukaryota</taxon>
        <taxon>Metazoa</taxon>
        <taxon>Ecdysozoa</taxon>
        <taxon>Arthropoda</taxon>
        <taxon>Chelicerata</taxon>
        <taxon>Arachnida</taxon>
        <taxon>Araneae</taxon>
        <taxon>Araneomorphae</taxon>
        <taxon>Entelegynae</taxon>
        <taxon>Araneoidea</taxon>
        <taxon>Nephilidae</taxon>
        <taxon>Nephila</taxon>
    </lineage>
</organism>
<dbReference type="Proteomes" id="UP000887013">
    <property type="component" value="Unassembled WGS sequence"/>
</dbReference>